<organism evidence="2 3">
    <name type="scientific">Flavobacterium arcticum</name>
    <dbReference type="NCBI Taxonomy" id="1784713"/>
    <lineage>
        <taxon>Bacteria</taxon>
        <taxon>Pseudomonadati</taxon>
        <taxon>Bacteroidota</taxon>
        <taxon>Flavobacteriia</taxon>
        <taxon>Flavobacteriales</taxon>
        <taxon>Flavobacteriaceae</taxon>
        <taxon>Flavobacterium</taxon>
    </lineage>
</organism>
<dbReference type="InterPro" id="IPR018707">
    <property type="entry name" value="LpxR"/>
</dbReference>
<accession>A0A345HAI5</accession>
<keyword evidence="1" id="KW-0732">Signal</keyword>
<proteinExistence type="predicted"/>
<dbReference type="AlphaFoldDB" id="A0A345HAI5"/>
<dbReference type="Gene3D" id="2.40.128.140">
    <property type="entry name" value="Outer membrane protein"/>
    <property type="match status" value="1"/>
</dbReference>
<sequence>MRLLQQVIIVVLCTVSAWAQKPAEIGAILDNDLYSSPVNDQYYTNGIELFYRYLGTVKNDKIAKKITEFRVGQYIYNPQSVRAEEINVNDRPFAGYLFAEAGINTYYKSESLLKLNFQVGVVGPESYAEDVQEGLHRLFSYPTVRGWQHQITTLLGLQANAFYSKKIFSETYKEKVDFHLQGELNAGTVWTGASVGAMARINLAKNLVLKPMYESTLHNATLSHDKESYKGRREFFLFLNPNINYQIYDATIQGSLFNDNSPVTFPLLPVRFNAEFGIKYGKNNWNLSYAINYRGKELSNNVITGYYYGSIGIGYLL</sequence>
<dbReference type="EMBL" id="CP031188">
    <property type="protein sequence ID" value="AXG73595.1"/>
    <property type="molecule type" value="Genomic_DNA"/>
</dbReference>
<reference evidence="2 3" key="1">
    <citation type="submission" date="2018-07" db="EMBL/GenBank/DDBJ databases">
        <title>Complete genome sequence of Flavobacterium arcticum type strain SM1502T.</title>
        <authorList>
            <person name="Li Y."/>
            <person name="Li D.-D."/>
        </authorList>
    </citation>
    <scope>NUCLEOTIDE SEQUENCE [LARGE SCALE GENOMIC DNA]</scope>
    <source>
        <strain evidence="2 3">SM1502</strain>
    </source>
</reference>
<feature type="signal peptide" evidence="1">
    <location>
        <begin position="1"/>
        <end position="19"/>
    </location>
</feature>
<dbReference type="OrthoDB" id="622552at2"/>
<evidence type="ECO:0000313" key="2">
    <source>
        <dbReference type="EMBL" id="AXG73595.1"/>
    </source>
</evidence>
<evidence type="ECO:0000256" key="1">
    <source>
        <dbReference type="SAM" id="SignalP"/>
    </source>
</evidence>
<dbReference type="Pfam" id="PF09982">
    <property type="entry name" value="LpxR"/>
    <property type="match status" value="1"/>
</dbReference>
<name>A0A345HAI5_9FLAO</name>
<feature type="chain" id="PRO_5016989189" evidence="1">
    <location>
        <begin position="20"/>
        <end position="317"/>
    </location>
</feature>
<evidence type="ECO:0000313" key="3">
    <source>
        <dbReference type="Proteomes" id="UP000253951"/>
    </source>
</evidence>
<dbReference type="Proteomes" id="UP000253951">
    <property type="component" value="Chromosome"/>
</dbReference>
<keyword evidence="3" id="KW-1185">Reference proteome</keyword>
<dbReference type="InterPro" id="IPR037107">
    <property type="entry name" value="Put_OMP_sf"/>
</dbReference>
<protein>
    <submittedName>
        <fullName evidence="2">Lipid A deacylase LpxR family protein</fullName>
    </submittedName>
</protein>
<dbReference type="RefSeq" id="WP_114677355.1">
    <property type="nucleotide sequence ID" value="NZ_CP031188.1"/>
</dbReference>
<dbReference type="KEGG" id="fat:DVK85_04865"/>
<gene>
    <name evidence="2" type="ORF">DVK85_04865</name>
</gene>